<evidence type="ECO:0000313" key="9">
    <source>
        <dbReference type="Proteomes" id="UP000295416"/>
    </source>
</evidence>
<proteinExistence type="predicted"/>
<dbReference type="OrthoDB" id="9780153at2"/>
<evidence type="ECO:0000259" key="7">
    <source>
        <dbReference type="PROSITE" id="PS50110"/>
    </source>
</evidence>
<dbReference type="InterPro" id="IPR016032">
    <property type="entry name" value="Sig_transdc_resp-reg_C-effctor"/>
</dbReference>
<feature type="domain" description="HTH luxR-type" evidence="6">
    <location>
        <begin position="148"/>
        <end position="213"/>
    </location>
</feature>
<evidence type="ECO:0000256" key="4">
    <source>
        <dbReference type="ARBA" id="ARBA00023163"/>
    </source>
</evidence>
<keyword evidence="1 5" id="KW-0597">Phosphoprotein</keyword>
<dbReference type="AlphaFoldDB" id="A0A4V2SKW2"/>
<dbReference type="RefSeq" id="WP_132747867.1">
    <property type="nucleotide sequence ID" value="NZ_SLXK01000046.1"/>
</dbReference>
<dbReference type="PRINTS" id="PR00038">
    <property type="entry name" value="HTHLUXR"/>
</dbReference>
<dbReference type="EMBL" id="SLXK01000046">
    <property type="protein sequence ID" value="TCP21056.1"/>
    <property type="molecule type" value="Genomic_DNA"/>
</dbReference>
<dbReference type="GO" id="GO:0003677">
    <property type="term" value="F:DNA binding"/>
    <property type="evidence" value="ECO:0007669"/>
    <property type="project" value="UniProtKB-KW"/>
</dbReference>
<feature type="modified residue" description="4-aspartylphosphate" evidence="5">
    <location>
        <position position="55"/>
    </location>
</feature>
<organism evidence="8 9">
    <name type="scientific">Scopulibacillus darangshiensis</name>
    <dbReference type="NCBI Taxonomy" id="442528"/>
    <lineage>
        <taxon>Bacteria</taxon>
        <taxon>Bacillati</taxon>
        <taxon>Bacillota</taxon>
        <taxon>Bacilli</taxon>
        <taxon>Bacillales</taxon>
        <taxon>Sporolactobacillaceae</taxon>
        <taxon>Scopulibacillus</taxon>
    </lineage>
</organism>
<keyword evidence="2" id="KW-0805">Transcription regulation</keyword>
<dbReference type="InterPro" id="IPR000792">
    <property type="entry name" value="Tscrpt_reg_LuxR_C"/>
</dbReference>
<dbReference type="SMART" id="SM00448">
    <property type="entry name" value="REC"/>
    <property type="match status" value="1"/>
</dbReference>
<dbReference type="InterPro" id="IPR039420">
    <property type="entry name" value="WalR-like"/>
</dbReference>
<dbReference type="PANTHER" id="PTHR43214">
    <property type="entry name" value="TWO-COMPONENT RESPONSE REGULATOR"/>
    <property type="match status" value="1"/>
</dbReference>
<evidence type="ECO:0000256" key="3">
    <source>
        <dbReference type="ARBA" id="ARBA00023125"/>
    </source>
</evidence>
<dbReference type="GO" id="GO:0006355">
    <property type="term" value="P:regulation of DNA-templated transcription"/>
    <property type="evidence" value="ECO:0007669"/>
    <property type="project" value="InterPro"/>
</dbReference>
<dbReference type="InterPro" id="IPR001789">
    <property type="entry name" value="Sig_transdc_resp-reg_receiver"/>
</dbReference>
<gene>
    <name evidence="8" type="ORF">EV207_1466</name>
</gene>
<name>A0A4V2SKW2_9BACL</name>
<dbReference type="InterPro" id="IPR011006">
    <property type="entry name" value="CheY-like_superfamily"/>
</dbReference>
<accession>A0A4V2SKW2</accession>
<dbReference type="PROSITE" id="PS50043">
    <property type="entry name" value="HTH_LUXR_2"/>
    <property type="match status" value="1"/>
</dbReference>
<dbReference type="PANTHER" id="PTHR43214:SF43">
    <property type="entry name" value="TWO-COMPONENT RESPONSE REGULATOR"/>
    <property type="match status" value="1"/>
</dbReference>
<dbReference type="SMART" id="SM00421">
    <property type="entry name" value="HTH_LUXR"/>
    <property type="match status" value="1"/>
</dbReference>
<keyword evidence="9" id="KW-1185">Reference proteome</keyword>
<dbReference type="Gene3D" id="3.40.50.2300">
    <property type="match status" value="1"/>
</dbReference>
<protein>
    <submittedName>
        <fullName evidence="8">LuxR family two component transcriptional regulator</fullName>
    </submittedName>
</protein>
<dbReference type="Pfam" id="PF00196">
    <property type="entry name" value="GerE"/>
    <property type="match status" value="1"/>
</dbReference>
<evidence type="ECO:0000256" key="2">
    <source>
        <dbReference type="ARBA" id="ARBA00023015"/>
    </source>
</evidence>
<dbReference type="InterPro" id="IPR058245">
    <property type="entry name" value="NreC/VraR/RcsB-like_REC"/>
</dbReference>
<evidence type="ECO:0000313" key="8">
    <source>
        <dbReference type="EMBL" id="TCP21056.1"/>
    </source>
</evidence>
<dbReference type="SUPFAM" id="SSF52172">
    <property type="entry name" value="CheY-like"/>
    <property type="match status" value="1"/>
</dbReference>
<keyword evidence="3" id="KW-0238">DNA-binding</keyword>
<dbReference type="PROSITE" id="PS50110">
    <property type="entry name" value="RESPONSE_REGULATORY"/>
    <property type="match status" value="1"/>
</dbReference>
<dbReference type="CDD" id="cd17535">
    <property type="entry name" value="REC_NarL-like"/>
    <property type="match status" value="1"/>
</dbReference>
<keyword evidence="4" id="KW-0804">Transcription</keyword>
<dbReference type="Proteomes" id="UP000295416">
    <property type="component" value="Unassembled WGS sequence"/>
</dbReference>
<comment type="caution">
    <text evidence="8">The sequence shown here is derived from an EMBL/GenBank/DDBJ whole genome shotgun (WGS) entry which is preliminary data.</text>
</comment>
<evidence type="ECO:0000256" key="5">
    <source>
        <dbReference type="PROSITE-ProRule" id="PRU00169"/>
    </source>
</evidence>
<dbReference type="GO" id="GO:0000160">
    <property type="term" value="P:phosphorelay signal transduction system"/>
    <property type="evidence" value="ECO:0007669"/>
    <property type="project" value="InterPro"/>
</dbReference>
<dbReference type="Pfam" id="PF00072">
    <property type="entry name" value="Response_reg"/>
    <property type="match status" value="1"/>
</dbReference>
<dbReference type="SUPFAM" id="SSF46894">
    <property type="entry name" value="C-terminal effector domain of the bipartite response regulators"/>
    <property type="match status" value="1"/>
</dbReference>
<sequence length="216" mass="23775">MGIKIVLVDDHRVVIQGLKFFLSTQADLDIIGEAGNGEEAVSLASELNPDVILMDLNMPIMDGVEATRQIKARSPKTKIIVLTSFSDRDHVIPAVRAGAAGYQLKDIEPDELVRTIRAAYNGQTLLHPEATEQLVSHVTDNNAAGSEEQLAISQLTTREKEVLYHITLGKSNKEISADLYITEKTAKTHVSNILSKLNVHDRTQAAINAMKYGWFD</sequence>
<evidence type="ECO:0000256" key="1">
    <source>
        <dbReference type="ARBA" id="ARBA00022553"/>
    </source>
</evidence>
<reference evidence="8 9" key="1">
    <citation type="submission" date="2019-03" db="EMBL/GenBank/DDBJ databases">
        <title>Genomic Encyclopedia of Type Strains, Phase IV (KMG-IV): sequencing the most valuable type-strain genomes for metagenomic binning, comparative biology and taxonomic classification.</title>
        <authorList>
            <person name="Goeker M."/>
        </authorList>
    </citation>
    <scope>NUCLEOTIDE SEQUENCE [LARGE SCALE GENOMIC DNA]</scope>
    <source>
        <strain evidence="8 9">DSM 19377</strain>
    </source>
</reference>
<evidence type="ECO:0000259" key="6">
    <source>
        <dbReference type="PROSITE" id="PS50043"/>
    </source>
</evidence>
<dbReference type="CDD" id="cd06170">
    <property type="entry name" value="LuxR_C_like"/>
    <property type="match status" value="1"/>
</dbReference>
<feature type="domain" description="Response regulatory" evidence="7">
    <location>
        <begin position="4"/>
        <end position="120"/>
    </location>
</feature>